<dbReference type="EMBL" id="CAJEWN010000755">
    <property type="protein sequence ID" value="CAD2189554.1"/>
    <property type="molecule type" value="Genomic_DNA"/>
</dbReference>
<comment type="caution">
    <text evidence="1">The sequence shown here is derived from an EMBL/GenBank/DDBJ whole genome shotgun (WGS) entry which is preliminary data.</text>
</comment>
<sequence>MKHLKQQLFLYELEKGIQSCAILSWSAIYKEWNLLCSKQMMLLLY</sequence>
<organism evidence="1 2">
    <name type="scientific">Meloidogyne enterolobii</name>
    <name type="common">Root-knot nematode worm</name>
    <name type="synonym">Meloidogyne mayaguensis</name>
    <dbReference type="NCBI Taxonomy" id="390850"/>
    <lineage>
        <taxon>Eukaryota</taxon>
        <taxon>Metazoa</taxon>
        <taxon>Ecdysozoa</taxon>
        <taxon>Nematoda</taxon>
        <taxon>Chromadorea</taxon>
        <taxon>Rhabditida</taxon>
        <taxon>Tylenchina</taxon>
        <taxon>Tylenchomorpha</taxon>
        <taxon>Tylenchoidea</taxon>
        <taxon>Meloidogynidae</taxon>
        <taxon>Meloidogyninae</taxon>
        <taxon>Meloidogyne</taxon>
    </lineage>
</organism>
<evidence type="ECO:0000313" key="1">
    <source>
        <dbReference type="EMBL" id="CAD2189554.1"/>
    </source>
</evidence>
<evidence type="ECO:0000313" key="2">
    <source>
        <dbReference type="Proteomes" id="UP000580250"/>
    </source>
</evidence>
<protein>
    <submittedName>
        <fullName evidence="1">Uncharacterized protein</fullName>
    </submittedName>
</protein>
<dbReference type="Proteomes" id="UP000580250">
    <property type="component" value="Unassembled WGS sequence"/>
</dbReference>
<accession>A0A6V7WR73</accession>
<proteinExistence type="predicted"/>
<reference evidence="1 2" key="1">
    <citation type="submission" date="2020-08" db="EMBL/GenBank/DDBJ databases">
        <authorList>
            <person name="Koutsovoulos G."/>
            <person name="Danchin GJ E."/>
        </authorList>
    </citation>
    <scope>NUCLEOTIDE SEQUENCE [LARGE SCALE GENOMIC DNA]</scope>
</reference>
<dbReference type="AlphaFoldDB" id="A0A6V7WR73"/>
<gene>
    <name evidence="1" type="ORF">MENT_LOCUS42280</name>
</gene>
<name>A0A6V7WR73_MELEN</name>